<feature type="transmembrane region" description="Helical" evidence="8">
    <location>
        <begin position="21"/>
        <end position="45"/>
    </location>
</feature>
<dbReference type="InterPro" id="IPR000515">
    <property type="entry name" value="MetI-like"/>
</dbReference>
<feature type="transmembrane region" description="Helical" evidence="8">
    <location>
        <begin position="332"/>
        <end position="354"/>
    </location>
</feature>
<keyword evidence="4" id="KW-0997">Cell inner membrane</keyword>
<organism evidence="10 11">
    <name type="scientific">Paracoccus litorisediminis</name>
    <dbReference type="NCBI Taxonomy" id="2006130"/>
    <lineage>
        <taxon>Bacteria</taxon>
        <taxon>Pseudomonadati</taxon>
        <taxon>Pseudomonadota</taxon>
        <taxon>Alphaproteobacteria</taxon>
        <taxon>Rhodobacterales</taxon>
        <taxon>Paracoccaceae</taxon>
        <taxon>Paracoccus</taxon>
    </lineage>
</organism>
<name>A0A844HRY8_9RHOB</name>
<comment type="similarity">
    <text evidence="8">Belongs to the binding-protein-dependent transport system permease family.</text>
</comment>
<dbReference type="SUPFAM" id="SSF161098">
    <property type="entry name" value="MetI-like"/>
    <property type="match status" value="2"/>
</dbReference>
<feature type="transmembrane region" description="Helical" evidence="8">
    <location>
        <begin position="225"/>
        <end position="247"/>
    </location>
</feature>
<feature type="transmembrane region" description="Helical" evidence="8">
    <location>
        <begin position="374"/>
        <end position="391"/>
    </location>
</feature>
<feature type="transmembrane region" description="Helical" evidence="8">
    <location>
        <begin position="403"/>
        <end position="424"/>
    </location>
</feature>
<evidence type="ECO:0000256" key="1">
    <source>
        <dbReference type="ARBA" id="ARBA00004429"/>
    </source>
</evidence>
<dbReference type="Pfam" id="PF00528">
    <property type="entry name" value="BPD_transp_1"/>
    <property type="match status" value="2"/>
</dbReference>
<feature type="transmembrane region" description="Helical" evidence="8">
    <location>
        <begin position="528"/>
        <end position="553"/>
    </location>
</feature>
<dbReference type="PANTHER" id="PTHR43357">
    <property type="entry name" value="INNER MEMBRANE ABC TRANSPORTER PERMEASE PROTEIN YDCV"/>
    <property type="match status" value="1"/>
</dbReference>
<keyword evidence="6 8" id="KW-1133">Transmembrane helix</keyword>
<dbReference type="Gene3D" id="1.10.3720.10">
    <property type="entry name" value="MetI-like"/>
    <property type="match status" value="2"/>
</dbReference>
<evidence type="ECO:0000256" key="5">
    <source>
        <dbReference type="ARBA" id="ARBA00022692"/>
    </source>
</evidence>
<protein>
    <submittedName>
        <fullName evidence="10">ABC transporter permease subunit</fullName>
    </submittedName>
</protein>
<reference evidence="10 11" key="1">
    <citation type="submission" date="2019-11" db="EMBL/GenBank/DDBJ databases">
        <authorList>
            <person name="Dong K."/>
        </authorList>
    </citation>
    <scope>NUCLEOTIDE SEQUENCE [LARGE SCALE GENOMIC DNA]</scope>
    <source>
        <strain evidence="10 11">NBRC 112902</strain>
    </source>
</reference>
<dbReference type="GO" id="GO:0005886">
    <property type="term" value="C:plasma membrane"/>
    <property type="evidence" value="ECO:0007669"/>
    <property type="project" value="UniProtKB-SubCell"/>
</dbReference>
<accession>A0A844HRY8</accession>
<dbReference type="EMBL" id="WMIG01000022">
    <property type="protein sequence ID" value="MTH61929.1"/>
    <property type="molecule type" value="Genomic_DNA"/>
</dbReference>
<sequence>MTSPRRPGRAFALPYRARYRFIVYSQDASTVLSLLLLALFLGLIVAPLASILGDMITVQIGDEARTQLQSDALTGHYLERVFASRVSHILFWRPLGNTLLISVAATVIAITLGTALGWLVARSDLPGRRWFATALIVPYMLPASTYALAWMTLFKNRTVGGQPGWVEAMGLTPPDWLAYGGLPTLVILSLHYTPFAILLVGNALRRIDSQMEEAARMLGASRMRIMRQIVLPLSRPALFSACLLIFADGVGEFSVPYILGLPVQFETLSTSLYRAIGTQQDGVAAVVAGVIMLIGVVTLGLDAWMMRETRRFATIGGKGMTERSHPLGRWKWPAFALAGLTFLLGVVLPLGALALSTVMKLPGRFTPENFTFDYWIGTGLHTVALRSGILLSPEFWNALGNSVRIVGAASLVAGLLGMLVGYAVVRSPLPLLGAALRQITFLPYLVPGIAFAAAFMALFAVPRGPLPALYGTPMILFLALIADQMPFASRTGIAAMTQLGREAEEAGRMSGAGWFQRMRHIVLPIQRGPMIAAVLMPFISGIKNVSLFVILAVPATDVLTTWALRLVDYNYQQAANAVVLMIALLSWAGTSLINRITKTGIAQGLES</sequence>
<evidence type="ECO:0000256" key="7">
    <source>
        <dbReference type="ARBA" id="ARBA00023136"/>
    </source>
</evidence>
<dbReference type="Proteomes" id="UP000449846">
    <property type="component" value="Unassembled WGS sequence"/>
</dbReference>
<dbReference type="AlphaFoldDB" id="A0A844HRY8"/>
<evidence type="ECO:0000313" key="10">
    <source>
        <dbReference type="EMBL" id="MTH61929.1"/>
    </source>
</evidence>
<comment type="subcellular location">
    <subcellularLocation>
        <location evidence="1">Cell inner membrane</location>
        <topology evidence="1">Multi-pass membrane protein</topology>
    </subcellularLocation>
    <subcellularLocation>
        <location evidence="8">Cell membrane</location>
        <topology evidence="8">Multi-pass membrane protein</topology>
    </subcellularLocation>
</comment>
<feature type="transmembrane region" description="Helical" evidence="8">
    <location>
        <begin position="282"/>
        <end position="301"/>
    </location>
</feature>
<evidence type="ECO:0000256" key="3">
    <source>
        <dbReference type="ARBA" id="ARBA00022475"/>
    </source>
</evidence>
<evidence type="ECO:0000256" key="8">
    <source>
        <dbReference type="RuleBase" id="RU363032"/>
    </source>
</evidence>
<keyword evidence="2 8" id="KW-0813">Transport</keyword>
<evidence type="ECO:0000313" key="11">
    <source>
        <dbReference type="Proteomes" id="UP000449846"/>
    </source>
</evidence>
<keyword evidence="7 8" id="KW-0472">Membrane</keyword>
<feature type="domain" description="ABC transmembrane type-1" evidence="9">
    <location>
        <begin position="95"/>
        <end position="302"/>
    </location>
</feature>
<dbReference type="OrthoDB" id="9782004at2"/>
<dbReference type="CDD" id="cd06261">
    <property type="entry name" value="TM_PBP2"/>
    <property type="match status" value="2"/>
</dbReference>
<feature type="domain" description="ABC transmembrane type-1" evidence="9">
    <location>
        <begin position="399"/>
        <end position="593"/>
    </location>
</feature>
<keyword evidence="3" id="KW-1003">Cell membrane</keyword>
<dbReference type="PANTHER" id="PTHR43357:SF4">
    <property type="entry name" value="INNER MEMBRANE ABC TRANSPORTER PERMEASE PROTEIN YDCV"/>
    <property type="match status" value="1"/>
</dbReference>
<gene>
    <name evidence="10" type="ORF">GL300_22285</name>
</gene>
<comment type="caution">
    <text evidence="10">The sequence shown here is derived from an EMBL/GenBank/DDBJ whole genome shotgun (WGS) entry which is preliminary data.</text>
</comment>
<feature type="transmembrane region" description="Helical" evidence="8">
    <location>
        <begin position="99"/>
        <end position="121"/>
    </location>
</feature>
<dbReference type="InterPro" id="IPR035906">
    <property type="entry name" value="MetI-like_sf"/>
</dbReference>
<evidence type="ECO:0000259" key="9">
    <source>
        <dbReference type="PROSITE" id="PS50928"/>
    </source>
</evidence>
<dbReference type="RefSeq" id="WP_155041879.1">
    <property type="nucleotide sequence ID" value="NZ_JBHGCD010000026.1"/>
</dbReference>
<keyword evidence="11" id="KW-1185">Reference proteome</keyword>
<proteinExistence type="inferred from homology"/>
<feature type="transmembrane region" description="Helical" evidence="8">
    <location>
        <begin position="130"/>
        <end position="153"/>
    </location>
</feature>
<feature type="transmembrane region" description="Helical" evidence="8">
    <location>
        <begin position="176"/>
        <end position="204"/>
    </location>
</feature>
<feature type="transmembrane region" description="Helical" evidence="8">
    <location>
        <begin position="444"/>
        <end position="461"/>
    </location>
</feature>
<evidence type="ECO:0000256" key="6">
    <source>
        <dbReference type="ARBA" id="ARBA00022989"/>
    </source>
</evidence>
<evidence type="ECO:0000256" key="2">
    <source>
        <dbReference type="ARBA" id="ARBA00022448"/>
    </source>
</evidence>
<dbReference type="GO" id="GO:0055085">
    <property type="term" value="P:transmembrane transport"/>
    <property type="evidence" value="ECO:0007669"/>
    <property type="project" value="InterPro"/>
</dbReference>
<dbReference type="PROSITE" id="PS50928">
    <property type="entry name" value="ABC_TM1"/>
    <property type="match status" value="2"/>
</dbReference>
<evidence type="ECO:0000256" key="4">
    <source>
        <dbReference type="ARBA" id="ARBA00022519"/>
    </source>
</evidence>
<feature type="transmembrane region" description="Helical" evidence="8">
    <location>
        <begin position="573"/>
        <end position="593"/>
    </location>
</feature>
<keyword evidence="5 8" id="KW-0812">Transmembrane</keyword>